<dbReference type="EMBL" id="CADCVX010000222">
    <property type="protein sequence ID" value="CAA9499613.1"/>
    <property type="molecule type" value="Genomic_DNA"/>
</dbReference>
<reference evidence="2" key="1">
    <citation type="submission" date="2020-02" db="EMBL/GenBank/DDBJ databases">
        <authorList>
            <person name="Meier V. D."/>
        </authorList>
    </citation>
    <scope>NUCLEOTIDE SEQUENCE</scope>
    <source>
        <strain evidence="2">AVDCRST_MAG91</strain>
    </source>
</reference>
<evidence type="ECO:0000313" key="2">
    <source>
        <dbReference type="EMBL" id="CAA9499613.1"/>
    </source>
</evidence>
<gene>
    <name evidence="2" type="ORF">AVDCRST_MAG91-981</name>
</gene>
<feature type="compositionally biased region" description="Low complexity" evidence="1">
    <location>
        <begin position="179"/>
        <end position="189"/>
    </location>
</feature>
<sequence>DRSSCRSRRPAPAGPFILQTRRGRWSVAGAPLRGRAAVLLRAFGRHDPFGSSGKRADHAPERRLRPHPFGLRLHHVEHRTGAGSGSVQHPDRGPPQRLSLRRPGRRSGGSNARRLLRLRLDRCGAAGHPPSRADPRPRRGPAGDSPSACRSGTAQRQTRPPPDPQPADGGAVHRDPALRRIPLPLRPAAGAWRRSPRCGDQAHPRTADRPLDRRRPRPGSGDVALGFLRPLPARRRDDSDGISAALADGAGEGPPPPPRCVGCRDRPPCRLRLGQHLQRRLRPACRPSAELLRAPAAGEL</sequence>
<feature type="compositionally biased region" description="Basic and acidic residues" evidence="1">
    <location>
        <begin position="200"/>
        <end position="213"/>
    </location>
</feature>
<dbReference type="AlphaFoldDB" id="A0A6J4SI03"/>
<protein>
    <submittedName>
        <fullName evidence="2">Transcriptional regulator, AraC family</fullName>
    </submittedName>
</protein>
<accession>A0A6J4SI03</accession>
<feature type="non-terminal residue" evidence="2">
    <location>
        <position position="1"/>
    </location>
</feature>
<name>A0A6J4SI03_9SPHN</name>
<proteinExistence type="predicted"/>
<organism evidence="2">
    <name type="scientific">uncultured Sphingomonadaceae bacterium</name>
    <dbReference type="NCBI Taxonomy" id="169976"/>
    <lineage>
        <taxon>Bacteria</taxon>
        <taxon>Pseudomonadati</taxon>
        <taxon>Pseudomonadota</taxon>
        <taxon>Alphaproteobacteria</taxon>
        <taxon>Sphingomonadales</taxon>
        <taxon>Sphingomonadaceae</taxon>
        <taxon>environmental samples</taxon>
    </lineage>
</organism>
<evidence type="ECO:0000256" key="1">
    <source>
        <dbReference type="SAM" id="MobiDB-lite"/>
    </source>
</evidence>
<feature type="region of interest" description="Disordered" evidence="1">
    <location>
        <begin position="80"/>
        <end position="261"/>
    </location>
</feature>
<feature type="non-terminal residue" evidence="2">
    <location>
        <position position="300"/>
    </location>
</feature>